<evidence type="ECO:0000256" key="3">
    <source>
        <dbReference type="PROSITE-ProRule" id="PRU00221"/>
    </source>
</evidence>
<dbReference type="PANTHER" id="PTHR10971">
    <property type="entry name" value="MRNA EXPORT FACTOR AND BUB3"/>
    <property type="match status" value="1"/>
</dbReference>
<dbReference type="OrthoDB" id="10262475at2759"/>
<dbReference type="PROSITE" id="PS50082">
    <property type="entry name" value="WD_REPEATS_2"/>
    <property type="match status" value="2"/>
</dbReference>
<name>A0A4P9YVT6_9FUNG</name>
<dbReference type="PROSITE" id="PS50294">
    <property type="entry name" value="WD_REPEATS_REGION"/>
    <property type="match status" value="1"/>
</dbReference>
<feature type="compositionally biased region" description="Basic and acidic residues" evidence="4">
    <location>
        <begin position="317"/>
        <end position="332"/>
    </location>
</feature>
<keyword evidence="1 3" id="KW-0853">WD repeat</keyword>
<dbReference type="Gene3D" id="2.130.10.10">
    <property type="entry name" value="YVTN repeat-like/Quinoprotein amine dehydrogenase"/>
    <property type="match status" value="1"/>
</dbReference>
<feature type="region of interest" description="Disordered" evidence="4">
    <location>
        <begin position="304"/>
        <end position="332"/>
    </location>
</feature>
<keyword evidence="2" id="KW-0677">Repeat</keyword>
<organism evidence="5 6">
    <name type="scientific">Syncephalis pseudoplumigaleata</name>
    <dbReference type="NCBI Taxonomy" id="1712513"/>
    <lineage>
        <taxon>Eukaryota</taxon>
        <taxon>Fungi</taxon>
        <taxon>Fungi incertae sedis</taxon>
        <taxon>Zoopagomycota</taxon>
        <taxon>Zoopagomycotina</taxon>
        <taxon>Zoopagomycetes</taxon>
        <taxon>Zoopagales</taxon>
        <taxon>Piptocephalidaceae</taxon>
        <taxon>Syncephalis</taxon>
    </lineage>
</organism>
<dbReference type="EMBL" id="KZ990394">
    <property type="protein sequence ID" value="RKP24183.1"/>
    <property type="molecule type" value="Genomic_DNA"/>
</dbReference>
<dbReference type="InterPro" id="IPR015943">
    <property type="entry name" value="WD40/YVTN_repeat-like_dom_sf"/>
</dbReference>
<evidence type="ECO:0000313" key="6">
    <source>
        <dbReference type="Proteomes" id="UP000278143"/>
    </source>
</evidence>
<dbReference type="AlphaFoldDB" id="A0A4P9YVT6"/>
<evidence type="ECO:0000256" key="1">
    <source>
        <dbReference type="ARBA" id="ARBA00022574"/>
    </source>
</evidence>
<reference evidence="6" key="1">
    <citation type="journal article" date="2018" name="Nat. Microbiol.">
        <title>Leveraging single-cell genomics to expand the fungal tree of life.</title>
        <authorList>
            <person name="Ahrendt S.R."/>
            <person name="Quandt C.A."/>
            <person name="Ciobanu D."/>
            <person name="Clum A."/>
            <person name="Salamov A."/>
            <person name="Andreopoulos B."/>
            <person name="Cheng J.F."/>
            <person name="Woyke T."/>
            <person name="Pelin A."/>
            <person name="Henrissat B."/>
            <person name="Reynolds N.K."/>
            <person name="Benny G.L."/>
            <person name="Smith M.E."/>
            <person name="James T.Y."/>
            <person name="Grigoriev I.V."/>
        </authorList>
    </citation>
    <scope>NUCLEOTIDE SEQUENCE [LARGE SCALE GENOMIC DNA]</scope>
    <source>
        <strain evidence="6">Benny S71-1</strain>
    </source>
</reference>
<dbReference type="Proteomes" id="UP000278143">
    <property type="component" value="Unassembled WGS sequence"/>
</dbReference>
<evidence type="ECO:0000256" key="2">
    <source>
        <dbReference type="ARBA" id="ARBA00022737"/>
    </source>
</evidence>
<keyword evidence="6" id="KW-1185">Reference proteome</keyword>
<accession>A0A4P9YVT6</accession>
<evidence type="ECO:0000313" key="5">
    <source>
        <dbReference type="EMBL" id="RKP24183.1"/>
    </source>
</evidence>
<protein>
    <submittedName>
        <fullName evidence="5">Mitotic checkpoint protein BUB3</fullName>
    </submittedName>
</protein>
<feature type="repeat" description="WD" evidence="3">
    <location>
        <begin position="239"/>
        <end position="273"/>
    </location>
</feature>
<evidence type="ECO:0000256" key="4">
    <source>
        <dbReference type="SAM" id="MobiDB-lite"/>
    </source>
</evidence>
<gene>
    <name evidence="5" type="ORF">SYNPS1DRAFT_17538</name>
</gene>
<dbReference type="SUPFAM" id="SSF50978">
    <property type="entry name" value="WD40 repeat-like"/>
    <property type="match status" value="1"/>
</dbReference>
<dbReference type="SMART" id="SM00320">
    <property type="entry name" value="WD40"/>
    <property type="match status" value="4"/>
</dbReference>
<proteinExistence type="predicted"/>
<dbReference type="InterPro" id="IPR001680">
    <property type="entry name" value="WD40_rpt"/>
</dbReference>
<feature type="repeat" description="WD" evidence="3">
    <location>
        <begin position="92"/>
        <end position="133"/>
    </location>
</feature>
<sequence length="332" mass="37224">MDSLKEFELVGPPTDGITRVAFNRTEPLLLASSWDRYVRLYDVKANHELARFEHYGAVFDCCFGNDQHTAYSGSLDRRVRMLNLETKTEKILGKHEAAVRCVSYMPEVQLLATGSWDASVRLYDDRSSEPETKRIEVPAKVFAADSVGHTLVVAMAERQVHVYDVRNMDEPMQRRESSLKYQTRTVACMPDGEGSYLSSSIEGRVAVEYFDPSPKSQARKYAFKCHRMTHSGVDTVYPVNALAFHPIHGTFATGGGDGGISIWDGKNKKRITMWNTFPTSVASLSFSGDGQQLAVAVSYTYEEGEKDHPPDSIIIRNLEESDTRPKRPAPDK</sequence>
<dbReference type="Pfam" id="PF00400">
    <property type="entry name" value="WD40"/>
    <property type="match status" value="4"/>
</dbReference>
<dbReference type="InterPro" id="IPR036322">
    <property type="entry name" value="WD40_repeat_dom_sf"/>
</dbReference>